<dbReference type="Pfam" id="PF10555">
    <property type="entry name" value="MraY_sig1"/>
    <property type="match status" value="1"/>
</dbReference>
<keyword evidence="6 7" id="KW-0472">Membrane</keyword>
<keyword evidence="4 7" id="KW-0812">Transmembrane</keyword>
<dbReference type="UniPathway" id="UPA00219"/>
<comment type="pathway">
    <text evidence="7">Cell wall biogenesis; peptidoglycan biosynthesis.</text>
</comment>
<feature type="transmembrane region" description="Helical" evidence="7">
    <location>
        <begin position="15"/>
        <end position="36"/>
    </location>
</feature>
<comment type="subcellular location">
    <subcellularLocation>
        <location evidence="7">Cell membrane</location>
        <topology evidence="7">Multi-pass membrane protein</topology>
    </subcellularLocation>
    <subcellularLocation>
        <location evidence="1">Membrane</location>
        <topology evidence="1">Multi-pass membrane protein</topology>
    </subcellularLocation>
</comment>
<evidence type="ECO:0000256" key="1">
    <source>
        <dbReference type="ARBA" id="ARBA00004141"/>
    </source>
</evidence>
<keyword evidence="7" id="KW-0132">Cell division</keyword>
<keyword evidence="7 9" id="KW-0479">Metal-binding</keyword>
<feature type="transmembrane region" description="Helical" evidence="7">
    <location>
        <begin position="118"/>
        <end position="138"/>
    </location>
</feature>
<dbReference type="PROSITE" id="PS01347">
    <property type="entry name" value="MRAY_1"/>
    <property type="match status" value="1"/>
</dbReference>
<keyword evidence="7" id="KW-0573">Peptidoglycan synthesis</keyword>
<comment type="function">
    <text evidence="7">Catalyzes the initial step of the lipid cycle reactions in the biosynthesis of the cell wall peptidoglycan: transfers peptidoglycan precursor phospho-MurNAc-pentapeptide from UDP-MurNAc-pentapeptide onto the lipid carrier undecaprenyl phosphate, yielding undecaprenyl-pyrophosphoryl-MurNAc-pentapeptide, known as lipid I.</text>
</comment>
<keyword evidence="7" id="KW-0131">Cell cycle</keyword>
<evidence type="ECO:0000313" key="11">
    <source>
        <dbReference type="Proteomes" id="UP000198619"/>
    </source>
</evidence>
<evidence type="ECO:0000256" key="8">
    <source>
        <dbReference type="NCBIfam" id="TIGR00445"/>
    </source>
</evidence>
<keyword evidence="11" id="KW-1185">Reference proteome</keyword>
<feature type="binding site" evidence="9">
    <location>
        <position position="235"/>
    </location>
    <ligand>
        <name>Mg(2+)</name>
        <dbReference type="ChEBI" id="CHEBI:18420"/>
    </ligand>
</feature>
<feature type="transmembrane region" description="Helical" evidence="7">
    <location>
        <begin position="88"/>
        <end position="106"/>
    </location>
</feature>
<dbReference type="GO" id="GO:0005886">
    <property type="term" value="C:plasma membrane"/>
    <property type="evidence" value="ECO:0007669"/>
    <property type="project" value="UniProtKB-SubCell"/>
</dbReference>
<dbReference type="CDD" id="cd06852">
    <property type="entry name" value="GT_MraY"/>
    <property type="match status" value="1"/>
</dbReference>
<dbReference type="EC" id="2.7.8.13" evidence="7 8"/>
<dbReference type="GO" id="GO:0046872">
    <property type="term" value="F:metal ion binding"/>
    <property type="evidence" value="ECO:0007669"/>
    <property type="project" value="UniProtKB-KW"/>
</dbReference>
<dbReference type="GO" id="GO:0051301">
    <property type="term" value="P:cell division"/>
    <property type="evidence" value="ECO:0007669"/>
    <property type="project" value="UniProtKB-KW"/>
</dbReference>
<feature type="binding site" evidence="9">
    <location>
        <position position="175"/>
    </location>
    <ligand>
        <name>Mg(2+)</name>
        <dbReference type="ChEBI" id="CHEBI:18420"/>
    </ligand>
</feature>
<dbReference type="InterPro" id="IPR018480">
    <property type="entry name" value="PNAcMuramoyl-5peptid_Trfase_CS"/>
</dbReference>
<evidence type="ECO:0000256" key="9">
    <source>
        <dbReference type="PIRSR" id="PIRSR600715-1"/>
    </source>
</evidence>
<evidence type="ECO:0000256" key="6">
    <source>
        <dbReference type="ARBA" id="ARBA00023136"/>
    </source>
</evidence>
<dbReference type="PANTHER" id="PTHR22926:SF5">
    <property type="entry name" value="PHOSPHO-N-ACETYLMURAMOYL-PENTAPEPTIDE-TRANSFERASE HOMOLOG"/>
    <property type="match status" value="1"/>
</dbReference>
<evidence type="ECO:0000256" key="2">
    <source>
        <dbReference type="ARBA" id="ARBA00005583"/>
    </source>
</evidence>
<comment type="similarity">
    <text evidence="2 7">Belongs to the glycosyltransferase 4 family. MraY subfamily.</text>
</comment>
<evidence type="ECO:0000313" key="10">
    <source>
        <dbReference type="EMBL" id="SFA88370.1"/>
    </source>
</evidence>
<dbReference type="GO" id="GO:0051992">
    <property type="term" value="F:UDP-N-acetylmuramoyl-L-alanyl-D-glutamyl-meso-2,6-diaminopimelyl-D-alanyl-D-alanine:undecaprenyl-phosphate transferase activity"/>
    <property type="evidence" value="ECO:0007669"/>
    <property type="project" value="RHEA"/>
</dbReference>
<protein>
    <recommendedName>
        <fullName evidence="7 8">Phospho-N-acetylmuramoyl-pentapeptide-transferase</fullName>
        <ecNumber evidence="7 8">2.7.8.13</ecNumber>
    </recommendedName>
    <alternativeName>
        <fullName evidence="7">UDP-MurNAc-pentapeptide phosphotransferase</fullName>
    </alternativeName>
</protein>
<dbReference type="PANTHER" id="PTHR22926">
    <property type="entry name" value="PHOSPHO-N-ACETYLMURAMOYL-PENTAPEPTIDE-TRANSFERASE"/>
    <property type="match status" value="1"/>
</dbReference>
<keyword evidence="7" id="KW-0133">Cell shape</keyword>
<dbReference type="GO" id="GO:0071555">
    <property type="term" value="P:cell wall organization"/>
    <property type="evidence" value="ECO:0007669"/>
    <property type="project" value="UniProtKB-KW"/>
</dbReference>
<dbReference type="NCBIfam" id="TIGR00445">
    <property type="entry name" value="mraY"/>
    <property type="match status" value="1"/>
</dbReference>
<dbReference type="GO" id="GO:0008963">
    <property type="term" value="F:phospho-N-acetylmuramoyl-pentapeptide-transferase activity"/>
    <property type="evidence" value="ECO:0007669"/>
    <property type="project" value="UniProtKB-UniRule"/>
</dbReference>
<dbReference type="Proteomes" id="UP000198619">
    <property type="component" value="Unassembled WGS sequence"/>
</dbReference>
<dbReference type="STRING" id="84698.SAMN04488528_1005115"/>
<reference evidence="10 11" key="1">
    <citation type="submission" date="2016-10" db="EMBL/GenBank/DDBJ databases">
        <authorList>
            <person name="de Groot N.N."/>
        </authorList>
    </citation>
    <scope>NUCLEOTIDE SEQUENCE [LARGE SCALE GENOMIC DNA]</scope>
    <source>
        <strain evidence="10 11">DSM 12271</strain>
    </source>
</reference>
<sequence length="325" mass="35624">MISGNLNTIINYKTLIAIVLGFGMVSIIAPMVLPMLHKLKFGQYIREDGPKSHLKKAGTPTMGGLIFIVATTIAMFIMVRSFNDKAMIALYSFIAFGFIGFLDDLLKIIHKNNLGLKSWQKMILLIIVSFGLAYYANIKIGTKVFIPFANIYFDLGVLFIPLLIFYFAGATNAVNLTDGLDGLATSVTILVVTFFALVSYGMGEYTLAIFCLILVGALLGFLRYNAFPARVFMGDTGSLALGGAVAATAMILQLEVILAIVGAIYVIETLSVIIQVTSFKLTGKRVFKMAPIHHHFEQEGWSETKIVSVFSILTVIFCFIAFLSF</sequence>
<comment type="catalytic activity">
    <reaction evidence="7">
        <text>UDP-N-acetyl-alpha-D-muramoyl-L-alanyl-gamma-D-glutamyl-meso-2,6-diaminopimeloyl-D-alanyl-D-alanine + di-trans,octa-cis-undecaprenyl phosphate = di-trans,octa-cis-undecaprenyl diphospho-N-acetyl-alpha-D-muramoyl-L-alanyl-D-glutamyl-meso-2,6-diaminopimeloyl-D-alanyl-D-alanine + UMP</text>
        <dbReference type="Rhea" id="RHEA:28386"/>
        <dbReference type="ChEBI" id="CHEBI:57865"/>
        <dbReference type="ChEBI" id="CHEBI:60392"/>
        <dbReference type="ChEBI" id="CHEBI:61386"/>
        <dbReference type="ChEBI" id="CHEBI:61387"/>
        <dbReference type="EC" id="2.7.8.13"/>
    </reaction>
</comment>
<accession>A0A1I0WJQ5</accession>
<dbReference type="GO" id="GO:0009252">
    <property type="term" value="P:peptidoglycan biosynthetic process"/>
    <property type="evidence" value="ECO:0007669"/>
    <property type="project" value="UniProtKB-UniRule"/>
</dbReference>
<feature type="transmembrane region" description="Helical" evidence="7">
    <location>
        <begin position="306"/>
        <end position="324"/>
    </location>
</feature>
<keyword evidence="5 7" id="KW-1133">Transmembrane helix</keyword>
<organism evidence="10 11">
    <name type="scientific">Clostridium frigidicarnis</name>
    <dbReference type="NCBI Taxonomy" id="84698"/>
    <lineage>
        <taxon>Bacteria</taxon>
        <taxon>Bacillati</taxon>
        <taxon>Bacillota</taxon>
        <taxon>Clostridia</taxon>
        <taxon>Eubacteriales</taxon>
        <taxon>Clostridiaceae</taxon>
        <taxon>Clostridium</taxon>
    </lineage>
</organism>
<dbReference type="GO" id="GO:0008360">
    <property type="term" value="P:regulation of cell shape"/>
    <property type="evidence" value="ECO:0007669"/>
    <property type="project" value="UniProtKB-KW"/>
</dbReference>
<dbReference type="InterPro" id="IPR000715">
    <property type="entry name" value="Glycosyl_transferase_4"/>
</dbReference>
<dbReference type="Pfam" id="PF00953">
    <property type="entry name" value="Glycos_transf_4"/>
    <property type="match status" value="1"/>
</dbReference>
<evidence type="ECO:0000256" key="5">
    <source>
        <dbReference type="ARBA" id="ARBA00022989"/>
    </source>
</evidence>
<dbReference type="EMBL" id="FOKI01000005">
    <property type="protein sequence ID" value="SFA88370.1"/>
    <property type="molecule type" value="Genomic_DNA"/>
</dbReference>
<evidence type="ECO:0000256" key="4">
    <source>
        <dbReference type="ARBA" id="ARBA00022692"/>
    </source>
</evidence>
<evidence type="ECO:0000256" key="7">
    <source>
        <dbReference type="HAMAP-Rule" id="MF_00038"/>
    </source>
</evidence>
<evidence type="ECO:0000256" key="3">
    <source>
        <dbReference type="ARBA" id="ARBA00022679"/>
    </source>
</evidence>
<comment type="cofactor">
    <cofactor evidence="7 9">
        <name>Mg(2+)</name>
        <dbReference type="ChEBI" id="CHEBI:18420"/>
    </cofactor>
</comment>
<gene>
    <name evidence="7" type="primary">mraY</name>
    <name evidence="10" type="ORF">SAMN04488528_1005115</name>
</gene>
<keyword evidence="3 7" id="KW-0808">Transferase</keyword>
<name>A0A1I0WJQ5_9CLOT</name>
<dbReference type="InterPro" id="IPR003524">
    <property type="entry name" value="PNAcMuramoyl-5peptid_Trfase"/>
</dbReference>
<feature type="transmembrane region" description="Helical" evidence="7">
    <location>
        <begin position="57"/>
        <end position="82"/>
    </location>
</feature>
<feature type="transmembrane region" description="Helical" evidence="7">
    <location>
        <begin position="180"/>
        <end position="199"/>
    </location>
</feature>
<keyword evidence="7" id="KW-0961">Cell wall biogenesis/degradation</keyword>
<feature type="transmembrane region" description="Helical" evidence="7">
    <location>
        <begin position="257"/>
        <end position="279"/>
    </location>
</feature>
<keyword evidence="7" id="KW-1003">Cell membrane</keyword>
<dbReference type="HAMAP" id="MF_00038">
    <property type="entry name" value="MraY"/>
    <property type="match status" value="1"/>
</dbReference>
<dbReference type="OrthoDB" id="9805475at2"/>
<dbReference type="AlphaFoldDB" id="A0A1I0WJQ5"/>
<proteinExistence type="inferred from homology"/>
<feature type="transmembrane region" description="Helical" evidence="7">
    <location>
        <begin position="144"/>
        <end position="168"/>
    </location>
</feature>
<feature type="transmembrane region" description="Helical" evidence="7">
    <location>
        <begin position="205"/>
        <end position="224"/>
    </location>
</feature>
<dbReference type="PROSITE" id="PS01348">
    <property type="entry name" value="MRAY_2"/>
    <property type="match status" value="1"/>
</dbReference>
<keyword evidence="7 9" id="KW-0460">Magnesium</keyword>